<dbReference type="PANTHER" id="PTHR47359:SF3">
    <property type="entry name" value="NLP_P60 DOMAIN-CONTAINING PROTEIN-RELATED"/>
    <property type="match status" value="1"/>
</dbReference>
<dbReference type="EMBL" id="JASCIR010000003">
    <property type="protein sequence ID" value="MDI3385681.1"/>
    <property type="molecule type" value="Genomic_DNA"/>
</dbReference>
<feature type="region of interest" description="Disordered" evidence="6">
    <location>
        <begin position="1"/>
        <end position="27"/>
    </location>
</feature>
<evidence type="ECO:0000256" key="2">
    <source>
        <dbReference type="ARBA" id="ARBA00022670"/>
    </source>
</evidence>
<dbReference type="InterPro" id="IPR000064">
    <property type="entry name" value="NLP_P60_dom"/>
</dbReference>
<evidence type="ECO:0000256" key="1">
    <source>
        <dbReference type="ARBA" id="ARBA00007074"/>
    </source>
</evidence>
<evidence type="ECO:0000256" key="4">
    <source>
        <dbReference type="ARBA" id="ARBA00022807"/>
    </source>
</evidence>
<dbReference type="Gene3D" id="3.90.1720.10">
    <property type="entry name" value="endopeptidase domain like (from Nostoc punctiforme)"/>
    <property type="match status" value="1"/>
</dbReference>
<evidence type="ECO:0000256" key="5">
    <source>
        <dbReference type="SAM" id="Coils"/>
    </source>
</evidence>
<dbReference type="Proteomes" id="UP001224661">
    <property type="component" value="Unassembled WGS sequence"/>
</dbReference>
<feature type="coiled-coil region" evidence="5">
    <location>
        <begin position="83"/>
        <end position="138"/>
    </location>
</feature>
<protein>
    <submittedName>
        <fullName evidence="8">NlpC/P60 family protein</fullName>
    </submittedName>
</protein>
<keyword evidence="2" id="KW-0645">Protease</keyword>
<dbReference type="InterPro" id="IPR038765">
    <property type="entry name" value="Papain-like_cys_pep_sf"/>
</dbReference>
<dbReference type="Pfam" id="PF00877">
    <property type="entry name" value="NLPC_P60"/>
    <property type="match status" value="1"/>
</dbReference>
<dbReference type="RefSeq" id="WP_282511046.1">
    <property type="nucleotide sequence ID" value="NZ_JASCIR010000003.1"/>
</dbReference>
<keyword evidence="5" id="KW-0175">Coiled coil</keyword>
<keyword evidence="9" id="KW-1185">Reference proteome</keyword>
<proteinExistence type="inferred from homology"/>
<gene>
    <name evidence="8" type="ORF">QIS99_05530</name>
</gene>
<dbReference type="PROSITE" id="PS51935">
    <property type="entry name" value="NLPC_P60"/>
    <property type="match status" value="1"/>
</dbReference>
<evidence type="ECO:0000313" key="9">
    <source>
        <dbReference type="Proteomes" id="UP001224661"/>
    </source>
</evidence>
<dbReference type="InterPro" id="IPR051794">
    <property type="entry name" value="PG_Endopeptidase_C40"/>
</dbReference>
<keyword evidence="4" id="KW-0788">Thiol protease</keyword>
<reference evidence="8 9" key="1">
    <citation type="submission" date="2023-05" db="EMBL/GenBank/DDBJ databases">
        <title>Draft genome sequence of Streptomyces sp. B-S-A8 isolated from a cave soil in Thailand.</title>
        <authorList>
            <person name="Chamroensaksri N."/>
            <person name="Muangham S."/>
        </authorList>
    </citation>
    <scope>NUCLEOTIDE SEQUENCE [LARGE SCALE GENOMIC DNA]</scope>
    <source>
        <strain evidence="8 9">B-S-A8</strain>
    </source>
</reference>
<feature type="domain" description="NlpC/P60" evidence="7">
    <location>
        <begin position="279"/>
        <end position="394"/>
    </location>
</feature>
<dbReference type="PANTHER" id="PTHR47359">
    <property type="entry name" value="PEPTIDOGLYCAN DL-ENDOPEPTIDASE CWLO"/>
    <property type="match status" value="1"/>
</dbReference>
<evidence type="ECO:0000256" key="3">
    <source>
        <dbReference type="ARBA" id="ARBA00022801"/>
    </source>
</evidence>
<organism evidence="8 9">
    <name type="scientific">Streptomyces solicavernae</name>
    <dbReference type="NCBI Taxonomy" id="3043614"/>
    <lineage>
        <taxon>Bacteria</taxon>
        <taxon>Bacillati</taxon>
        <taxon>Actinomycetota</taxon>
        <taxon>Actinomycetes</taxon>
        <taxon>Kitasatosporales</taxon>
        <taxon>Streptomycetaceae</taxon>
        <taxon>Streptomyces</taxon>
    </lineage>
</organism>
<comment type="similarity">
    <text evidence="1">Belongs to the peptidase C40 family.</text>
</comment>
<accession>A0ABT6RML8</accession>
<name>A0ABT6RML8_9ACTN</name>
<evidence type="ECO:0000256" key="6">
    <source>
        <dbReference type="SAM" id="MobiDB-lite"/>
    </source>
</evidence>
<sequence length="394" mass="41793">MPVTPAEKSGGGPLPVRAAAGRVGQTGHVRKKWIVAAQRKHQKPRHRSISGHTARTAATLALASAASAGALEGTGQAEPRLTAAQVKAKVDKLYHEAEIATEQYNGVKERAKAAADRVDTLQDEAARRTERLNSARTELGSAAAAQYRTGAIAPSMRLALASDPDDYLDRAMLADRAGVRQAAAVRSVQGQLRELDRLHAEAGRKSDELGKHRAKLRKHKKDINAKLASAQRLLDRLTAAERRQVTDGLHGGSGDARASRGLPRDLARDLARGSVNAPNSRAAQAVSYAYDALGSPYVWGASGPNSFDCSGLTQAAYRSTGVSLPRTTYTQINAGRRVARSELAPGDLVFFYSGVSHVGLYVGNGQMIHAPNPNAPVRVAPVDSMPFSGATRVA</sequence>
<keyword evidence="3" id="KW-0378">Hydrolase</keyword>
<dbReference type="SUPFAM" id="SSF54001">
    <property type="entry name" value="Cysteine proteinases"/>
    <property type="match status" value="1"/>
</dbReference>
<feature type="coiled-coil region" evidence="5">
    <location>
        <begin position="213"/>
        <end position="240"/>
    </location>
</feature>
<evidence type="ECO:0000259" key="7">
    <source>
        <dbReference type="PROSITE" id="PS51935"/>
    </source>
</evidence>
<comment type="caution">
    <text evidence="8">The sequence shown here is derived from an EMBL/GenBank/DDBJ whole genome shotgun (WGS) entry which is preliminary data.</text>
</comment>
<evidence type="ECO:0000313" key="8">
    <source>
        <dbReference type="EMBL" id="MDI3385681.1"/>
    </source>
</evidence>